<dbReference type="NCBIfam" id="TIGR00756">
    <property type="entry name" value="PPR"/>
    <property type="match status" value="2"/>
</dbReference>
<evidence type="ECO:0000256" key="2">
    <source>
        <dbReference type="PROSITE-ProRule" id="PRU00708"/>
    </source>
</evidence>
<dbReference type="PROSITE" id="PS51375">
    <property type="entry name" value="PPR"/>
    <property type="match status" value="2"/>
</dbReference>
<dbReference type="Pfam" id="PF13041">
    <property type="entry name" value="PPR_2"/>
    <property type="match status" value="1"/>
</dbReference>
<evidence type="ECO:0000313" key="5">
    <source>
        <dbReference type="Proteomes" id="UP001472677"/>
    </source>
</evidence>
<feature type="compositionally biased region" description="Basic and acidic residues" evidence="3">
    <location>
        <begin position="147"/>
        <end position="156"/>
    </location>
</feature>
<feature type="repeat" description="PPR" evidence="2">
    <location>
        <begin position="113"/>
        <end position="147"/>
    </location>
</feature>
<dbReference type="InterPro" id="IPR011990">
    <property type="entry name" value="TPR-like_helical_dom_sf"/>
</dbReference>
<dbReference type="Pfam" id="PF01535">
    <property type="entry name" value="PPR"/>
    <property type="match status" value="3"/>
</dbReference>
<dbReference type="InterPro" id="IPR002885">
    <property type="entry name" value="PPR_rpt"/>
</dbReference>
<reference evidence="4 5" key="1">
    <citation type="journal article" date="2024" name="G3 (Bethesda)">
        <title>Genome assembly of Hibiscus sabdariffa L. provides insights into metabolisms of medicinal natural products.</title>
        <authorList>
            <person name="Kim T."/>
        </authorList>
    </citation>
    <scope>NUCLEOTIDE SEQUENCE [LARGE SCALE GENOMIC DNA]</scope>
    <source>
        <strain evidence="4">TK-2024</strain>
        <tissue evidence="4">Old leaves</tissue>
    </source>
</reference>
<accession>A0ABR2FSP1</accession>
<sequence length="206" mass="22668">MGPSPTTNRILVKGLVDNGKYEKAMEMKEETAEKGLAPDPVVYSFLMFGCAKNRDSDEIFKLFEGLKENKDGVLEDGLVYGSLMNGYFMKGMENEAMASYEEACGENSKVKMSAVAYNYVLDALSKNKKFDEALRLFDKMKTEHNPSKLFGKKEGESESSLATDNTIDASSQGEVPDEEESEGAIEQATVMECVADSNAVDAKQPF</sequence>
<dbReference type="Proteomes" id="UP001472677">
    <property type="component" value="Unassembled WGS sequence"/>
</dbReference>
<keyword evidence="1" id="KW-0677">Repeat</keyword>
<organism evidence="4 5">
    <name type="scientific">Hibiscus sabdariffa</name>
    <name type="common">roselle</name>
    <dbReference type="NCBI Taxonomy" id="183260"/>
    <lineage>
        <taxon>Eukaryota</taxon>
        <taxon>Viridiplantae</taxon>
        <taxon>Streptophyta</taxon>
        <taxon>Embryophyta</taxon>
        <taxon>Tracheophyta</taxon>
        <taxon>Spermatophyta</taxon>
        <taxon>Magnoliopsida</taxon>
        <taxon>eudicotyledons</taxon>
        <taxon>Gunneridae</taxon>
        <taxon>Pentapetalae</taxon>
        <taxon>rosids</taxon>
        <taxon>malvids</taxon>
        <taxon>Malvales</taxon>
        <taxon>Malvaceae</taxon>
        <taxon>Malvoideae</taxon>
        <taxon>Hibiscus</taxon>
    </lineage>
</organism>
<comment type="caution">
    <text evidence="4">The sequence shown here is derived from an EMBL/GenBank/DDBJ whole genome shotgun (WGS) entry which is preliminary data.</text>
</comment>
<feature type="compositionally biased region" description="Polar residues" evidence="3">
    <location>
        <begin position="158"/>
        <end position="173"/>
    </location>
</feature>
<feature type="repeat" description="PPR" evidence="2">
    <location>
        <begin position="4"/>
        <end position="38"/>
    </location>
</feature>
<feature type="region of interest" description="Disordered" evidence="3">
    <location>
        <begin position="147"/>
        <end position="186"/>
    </location>
</feature>
<evidence type="ECO:0000313" key="4">
    <source>
        <dbReference type="EMBL" id="KAK8587261.1"/>
    </source>
</evidence>
<proteinExistence type="predicted"/>
<gene>
    <name evidence="4" type="ORF">V6N12_021763</name>
</gene>
<name>A0ABR2FSP1_9ROSI</name>
<evidence type="ECO:0000256" key="1">
    <source>
        <dbReference type="ARBA" id="ARBA00022737"/>
    </source>
</evidence>
<dbReference type="PANTHER" id="PTHR47937:SF5">
    <property type="entry name" value="PENTATRICOPEPTIDE REPEAT-CONTAINING PROTEIN"/>
    <property type="match status" value="1"/>
</dbReference>
<dbReference type="PANTHER" id="PTHR47937">
    <property type="entry name" value="PLASTID TRANSCRIPTIONALLY ACTIVE CHROMOSOME 2-LIKE PROTEIN"/>
    <property type="match status" value="1"/>
</dbReference>
<dbReference type="EMBL" id="JBBPBM010000004">
    <property type="protein sequence ID" value="KAK8587261.1"/>
    <property type="molecule type" value="Genomic_DNA"/>
</dbReference>
<keyword evidence="5" id="KW-1185">Reference proteome</keyword>
<dbReference type="Gene3D" id="1.25.40.10">
    <property type="entry name" value="Tetratricopeptide repeat domain"/>
    <property type="match status" value="2"/>
</dbReference>
<evidence type="ECO:0008006" key="6">
    <source>
        <dbReference type="Google" id="ProtNLM"/>
    </source>
</evidence>
<protein>
    <recommendedName>
        <fullName evidence="6">Pentatricopeptide repeat-containing protein</fullName>
    </recommendedName>
</protein>
<evidence type="ECO:0000256" key="3">
    <source>
        <dbReference type="SAM" id="MobiDB-lite"/>
    </source>
</evidence>
<dbReference type="InterPro" id="IPR052308">
    <property type="entry name" value="PPR_domain-containing"/>
</dbReference>
<dbReference type="SUPFAM" id="SSF81901">
    <property type="entry name" value="HCP-like"/>
    <property type="match status" value="1"/>
</dbReference>